<evidence type="ECO:0000313" key="10">
    <source>
        <dbReference type="Proteomes" id="UP000230750"/>
    </source>
</evidence>
<dbReference type="InterPro" id="IPR051524">
    <property type="entry name" value="BHMT"/>
</dbReference>
<sequence>MNEFQKQIDVFKDENLDFLLGEFFGHVEEAEMAIEAMKQLNIPIACTMKIGPAGDLSLPHKSPQECAVRMAKAGADIIGINCSFGPFVALETIGMMKEALDAEGLSPYLMAQPAGWYTSEVRNDVMGYVSLPEMPFAMETRTISRMDAGRFAREAYKLGVRYIGGCCGCEPYHIRAMAEELAQERGRPSTIIYDRMGQSPSTLKERCTREYWENVIPAAGRTNVKILADLDDRR</sequence>
<dbReference type="InterPro" id="IPR036589">
    <property type="entry name" value="HCY_dom_sf"/>
</dbReference>
<feature type="binding site" evidence="6 7">
    <location>
        <position position="167"/>
    </location>
    <ligand>
        <name>Zn(2+)</name>
        <dbReference type="ChEBI" id="CHEBI:29105"/>
    </ligand>
</feature>
<dbReference type="EMBL" id="MRZV01000140">
    <property type="protein sequence ID" value="PIK57522.1"/>
    <property type="molecule type" value="Genomic_DNA"/>
</dbReference>
<dbReference type="GO" id="GO:0032259">
    <property type="term" value="P:methylation"/>
    <property type="evidence" value="ECO:0007669"/>
    <property type="project" value="UniProtKB-KW"/>
</dbReference>
<evidence type="ECO:0000256" key="3">
    <source>
        <dbReference type="ARBA" id="ARBA00022679"/>
    </source>
</evidence>
<dbReference type="GO" id="GO:0009086">
    <property type="term" value="P:methionine biosynthetic process"/>
    <property type="evidence" value="ECO:0007669"/>
    <property type="project" value="InterPro"/>
</dbReference>
<comment type="pathway">
    <text evidence="1">Amino-acid biosynthesis; L-methionine biosynthesis via de novo pathway; L-methionine from L-homocysteine (BhmT route): step 1/1.</text>
</comment>
<organism evidence="9 10">
    <name type="scientific">Stichopus japonicus</name>
    <name type="common">Sea cucumber</name>
    <dbReference type="NCBI Taxonomy" id="307972"/>
    <lineage>
        <taxon>Eukaryota</taxon>
        <taxon>Metazoa</taxon>
        <taxon>Echinodermata</taxon>
        <taxon>Eleutherozoa</taxon>
        <taxon>Echinozoa</taxon>
        <taxon>Holothuroidea</taxon>
        <taxon>Aspidochirotacea</taxon>
        <taxon>Aspidochirotida</taxon>
        <taxon>Stichopodidae</taxon>
        <taxon>Apostichopus</taxon>
    </lineage>
</organism>
<dbReference type="SUPFAM" id="SSF82282">
    <property type="entry name" value="Homocysteine S-methyltransferase"/>
    <property type="match status" value="1"/>
</dbReference>
<dbReference type="OrthoDB" id="261426at2759"/>
<evidence type="ECO:0000256" key="1">
    <source>
        <dbReference type="ARBA" id="ARBA00005137"/>
    </source>
</evidence>
<dbReference type="InterPro" id="IPR003726">
    <property type="entry name" value="HCY_dom"/>
</dbReference>
<dbReference type="GO" id="GO:0008270">
    <property type="term" value="F:zinc ion binding"/>
    <property type="evidence" value="ECO:0007669"/>
    <property type="project" value="InterPro"/>
</dbReference>
<evidence type="ECO:0000256" key="5">
    <source>
        <dbReference type="ARBA" id="ARBA00022833"/>
    </source>
</evidence>
<proteinExistence type="predicted"/>
<dbReference type="Gene3D" id="3.20.20.330">
    <property type="entry name" value="Homocysteine-binding-like domain"/>
    <property type="match status" value="1"/>
</dbReference>
<evidence type="ECO:0000256" key="6">
    <source>
        <dbReference type="PIRSR" id="PIRSR037505-2"/>
    </source>
</evidence>
<keyword evidence="4 6" id="KW-0479">Metal-binding</keyword>
<keyword evidence="3 7" id="KW-0808">Transferase</keyword>
<dbReference type="GO" id="GO:0047150">
    <property type="term" value="F:betaine-homocysteine S-methyltransferase activity"/>
    <property type="evidence" value="ECO:0007669"/>
    <property type="project" value="TreeGrafter"/>
</dbReference>
<reference evidence="9 10" key="1">
    <citation type="journal article" date="2017" name="PLoS Biol.">
        <title>The sea cucumber genome provides insights into morphological evolution and visceral regeneration.</title>
        <authorList>
            <person name="Zhang X."/>
            <person name="Sun L."/>
            <person name="Yuan J."/>
            <person name="Sun Y."/>
            <person name="Gao Y."/>
            <person name="Zhang L."/>
            <person name="Li S."/>
            <person name="Dai H."/>
            <person name="Hamel J.F."/>
            <person name="Liu C."/>
            <person name="Yu Y."/>
            <person name="Liu S."/>
            <person name="Lin W."/>
            <person name="Guo K."/>
            <person name="Jin S."/>
            <person name="Xu P."/>
            <person name="Storey K.B."/>
            <person name="Huan P."/>
            <person name="Zhang T."/>
            <person name="Zhou Y."/>
            <person name="Zhang J."/>
            <person name="Lin C."/>
            <person name="Li X."/>
            <person name="Xing L."/>
            <person name="Huo D."/>
            <person name="Sun M."/>
            <person name="Wang L."/>
            <person name="Mercier A."/>
            <person name="Li F."/>
            <person name="Yang H."/>
            <person name="Xiang J."/>
        </authorList>
    </citation>
    <scope>NUCLEOTIDE SEQUENCE [LARGE SCALE GENOMIC DNA]</scope>
    <source>
        <strain evidence="9">Shaxun</strain>
        <tissue evidence="9">Muscle</tissue>
    </source>
</reference>
<dbReference type="Proteomes" id="UP000230750">
    <property type="component" value="Unassembled WGS sequence"/>
</dbReference>
<keyword evidence="2 7" id="KW-0489">Methyltransferase</keyword>
<keyword evidence="10" id="KW-1185">Reference proteome</keyword>
<accession>A0A2G8LBA3</accession>
<dbReference type="UniPathway" id="UPA00051">
    <property type="reaction ID" value="UER00083"/>
</dbReference>
<evidence type="ECO:0000313" key="9">
    <source>
        <dbReference type="EMBL" id="PIK57522.1"/>
    </source>
</evidence>
<dbReference type="AlphaFoldDB" id="A0A2G8LBA3"/>
<keyword evidence="5 6" id="KW-0862">Zinc</keyword>
<dbReference type="PIRSF" id="PIRSF037505">
    <property type="entry name" value="Betaine_HMT"/>
    <property type="match status" value="1"/>
</dbReference>
<dbReference type="Pfam" id="PF02574">
    <property type="entry name" value="S-methyl_trans"/>
    <property type="match status" value="1"/>
</dbReference>
<comment type="caution">
    <text evidence="9">The sequence shown here is derived from an EMBL/GenBank/DDBJ whole genome shotgun (WGS) entry which is preliminary data.</text>
</comment>
<dbReference type="PANTHER" id="PTHR46120:SF4">
    <property type="entry name" value="HCY-BINDING DOMAIN-CONTAINING PROTEIN"/>
    <property type="match status" value="1"/>
</dbReference>
<dbReference type="PROSITE" id="PS50970">
    <property type="entry name" value="HCY"/>
    <property type="match status" value="1"/>
</dbReference>
<dbReference type="PANTHER" id="PTHR46120">
    <property type="entry name" value="BETAINE--HOMOCYSTEINE S-METHYLTRANSFERASE 1"/>
    <property type="match status" value="1"/>
</dbReference>
<feature type="binding site" evidence="6 7">
    <location>
        <position position="82"/>
    </location>
    <ligand>
        <name>Zn(2+)</name>
        <dbReference type="ChEBI" id="CHEBI:29105"/>
    </ligand>
</feature>
<evidence type="ECO:0000256" key="2">
    <source>
        <dbReference type="ARBA" id="ARBA00022603"/>
    </source>
</evidence>
<comment type="cofactor">
    <cofactor evidence="6">
        <name>Zn(2+)</name>
        <dbReference type="ChEBI" id="CHEBI:29105"/>
    </cofactor>
    <text evidence="6">Binds 1 zinc ion per subunit.</text>
</comment>
<gene>
    <name evidence="9" type="ORF">BSL78_05586</name>
</gene>
<protein>
    <submittedName>
        <fullName evidence="9">Putative betaine--homocysteine S-methyltransferase 1</fullName>
    </submittedName>
</protein>
<name>A0A2G8LBA3_STIJA</name>
<evidence type="ECO:0000259" key="8">
    <source>
        <dbReference type="PROSITE" id="PS50970"/>
    </source>
</evidence>
<dbReference type="STRING" id="307972.A0A2G8LBA3"/>
<evidence type="ECO:0000256" key="4">
    <source>
        <dbReference type="ARBA" id="ARBA00022723"/>
    </source>
</evidence>
<feature type="binding site" evidence="6 7">
    <location>
        <position position="166"/>
    </location>
    <ligand>
        <name>Zn(2+)</name>
        <dbReference type="ChEBI" id="CHEBI:29105"/>
    </ligand>
</feature>
<feature type="domain" description="Hcy-binding" evidence="8">
    <location>
        <begin position="1"/>
        <end position="181"/>
    </location>
</feature>
<evidence type="ECO:0000256" key="7">
    <source>
        <dbReference type="PROSITE-ProRule" id="PRU00333"/>
    </source>
</evidence>
<dbReference type="InterPro" id="IPR017226">
    <property type="entry name" value="BHMT-like"/>
</dbReference>